<proteinExistence type="predicted"/>
<gene>
    <name evidence="1" type="ORF">E4Q08_19050</name>
</gene>
<dbReference type="RefSeq" id="WP_169071531.1">
    <property type="nucleotide sequence ID" value="NZ_JAZKUC010000001.1"/>
</dbReference>
<dbReference type="EMBL" id="SPMX01000066">
    <property type="protein sequence ID" value="NMQ07187.1"/>
    <property type="molecule type" value="Genomic_DNA"/>
</dbReference>
<organism evidence="1 2">
    <name type="scientific">Candidatus Accumulibacter contiguus</name>
    <dbReference type="NCBI Taxonomy" id="2954381"/>
    <lineage>
        <taxon>Bacteria</taxon>
        <taxon>Pseudomonadati</taxon>
        <taxon>Pseudomonadota</taxon>
        <taxon>Betaproteobacteria</taxon>
        <taxon>Candidatus Accumulibacter</taxon>
    </lineage>
</organism>
<evidence type="ECO:0000313" key="1">
    <source>
        <dbReference type="EMBL" id="NMQ07187.1"/>
    </source>
</evidence>
<name>A0ABX1TED7_9PROT</name>
<dbReference type="Proteomes" id="UP000886469">
    <property type="component" value="Unassembled WGS sequence"/>
</dbReference>
<accession>A0ABX1TED7</accession>
<evidence type="ECO:0000313" key="2">
    <source>
        <dbReference type="Proteomes" id="UP000886469"/>
    </source>
</evidence>
<comment type="caution">
    <text evidence="1">The sequence shown here is derived from an EMBL/GenBank/DDBJ whole genome shotgun (WGS) entry which is preliminary data.</text>
</comment>
<keyword evidence="2" id="KW-1185">Reference proteome</keyword>
<reference evidence="1" key="1">
    <citation type="submission" date="2019-03" db="EMBL/GenBank/DDBJ databases">
        <title>Metabolic reconstructions from genomes of highly enriched 'Candidatus Accumulibacter' and 'Candidatus Competibacter' bioreactor populations.</title>
        <authorList>
            <person name="Annavajhala M.K."/>
            <person name="Welles L."/>
            <person name="Abbas B."/>
            <person name="Sorokin D."/>
            <person name="Park H."/>
            <person name="Van Loosdrecht M."/>
            <person name="Chandran K."/>
        </authorList>
    </citation>
    <scope>NUCLEOTIDE SEQUENCE</scope>
    <source>
        <strain evidence="1">SBR_L</strain>
    </source>
</reference>
<protein>
    <recommendedName>
        <fullName evidence="3">Transposase</fullName>
    </recommendedName>
</protein>
<evidence type="ECO:0008006" key="3">
    <source>
        <dbReference type="Google" id="ProtNLM"/>
    </source>
</evidence>
<sequence length="106" mass="11740">MQSELDAFFANRANRADLLREVSAQAFAQARKQVSAIPFGLLNEHFLALVDAQFGFPLGHGLRVLADDVTVLHLTRFGKPFVRPVVDAMGFALYLPGIERTLATKR</sequence>